<protein>
    <recommendedName>
        <fullName evidence="6">EF-hand domain-containing protein</fullName>
    </recommendedName>
</protein>
<dbReference type="InterPro" id="IPR002048">
    <property type="entry name" value="EF_hand_dom"/>
</dbReference>
<dbReference type="PANTHER" id="PTHR18905">
    <property type="entry name" value="NINEIN"/>
    <property type="match status" value="1"/>
</dbReference>
<comment type="caution">
    <text evidence="7">The sequence shown here is derived from an EMBL/GenBank/DDBJ whole genome shotgun (WGS) entry which is preliminary data.</text>
</comment>
<gene>
    <name evidence="7" type="ORF">PEVE_00010610</name>
</gene>
<dbReference type="Pfam" id="PF13499">
    <property type="entry name" value="EF-hand_7"/>
    <property type="match status" value="1"/>
</dbReference>
<keyword evidence="2" id="KW-0963">Cytoplasm</keyword>
<keyword evidence="8" id="KW-1185">Reference proteome</keyword>
<comment type="subcellular location">
    <subcellularLocation>
        <location evidence="1">Cytoplasm</location>
        <location evidence="1">Cytoskeleton</location>
        <location evidence="1">Microtubule organizing center</location>
        <location evidence="1">Centrosome</location>
    </subcellularLocation>
</comment>
<keyword evidence="4" id="KW-0206">Cytoskeleton</keyword>
<dbReference type="PROSITE" id="PS50222">
    <property type="entry name" value="EF_HAND_2"/>
    <property type="match status" value="2"/>
</dbReference>
<feature type="domain" description="EF-hand" evidence="6">
    <location>
        <begin position="224"/>
        <end position="259"/>
    </location>
</feature>
<feature type="domain" description="EF-hand" evidence="6">
    <location>
        <begin position="8"/>
        <end position="43"/>
    </location>
</feature>
<dbReference type="Proteomes" id="UP001159427">
    <property type="component" value="Unassembled WGS sequence"/>
</dbReference>
<feature type="compositionally biased region" description="Basic and acidic residues" evidence="5">
    <location>
        <begin position="132"/>
        <end position="161"/>
    </location>
</feature>
<name>A0ABN8RC35_9CNID</name>
<evidence type="ECO:0000313" key="8">
    <source>
        <dbReference type="Proteomes" id="UP001159427"/>
    </source>
</evidence>
<evidence type="ECO:0000256" key="1">
    <source>
        <dbReference type="ARBA" id="ARBA00004300"/>
    </source>
</evidence>
<evidence type="ECO:0000256" key="5">
    <source>
        <dbReference type="SAM" id="MobiDB-lite"/>
    </source>
</evidence>
<evidence type="ECO:0000313" key="7">
    <source>
        <dbReference type="EMBL" id="CAH3176368.1"/>
    </source>
</evidence>
<evidence type="ECO:0000256" key="4">
    <source>
        <dbReference type="ARBA" id="ARBA00023212"/>
    </source>
</evidence>
<dbReference type="SUPFAM" id="SSF47473">
    <property type="entry name" value="EF-hand"/>
    <property type="match status" value="1"/>
</dbReference>
<sequence>MDEDEQDVYVAQLHEVFDSCDHSGKGFLNRSELVELCKKLQLDDQVPQLLQQLLGSVEAEGQVTFDDFKEGFVAVLSQAIEQLSSSEDEDQPSDSTAEPPKAVVNEKRYGRRSRPETSYSEDLYSADDESLIDSRPESRLSDSHFTMEADRVESPVREEKTKLKRRLSSRKSSLRNSIRRHNSKQRKSREDSVIVNDSDAVDSGGYLSVSPHPNDGNSGYESPTEEEQLRAIWNEVNVGATGFLDRHELSVVCDHIGMDSMNEQV</sequence>
<dbReference type="PANTHER" id="PTHR18905:SF13">
    <property type="entry name" value="NON-CENTROSOMAL MICROTUBULE ARRAY"/>
    <property type="match status" value="1"/>
</dbReference>
<dbReference type="InterPro" id="IPR011992">
    <property type="entry name" value="EF-hand-dom_pair"/>
</dbReference>
<organism evidence="7 8">
    <name type="scientific">Porites evermanni</name>
    <dbReference type="NCBI Taxonomy" id="104178"/>
    <lineage>
        <taxon>Eukaryota</taxon>
        <taxon>Metazoa</taxon>
        <taxon>Cnidaria</taxon>
        <taxon>Anthozoa</taxon>
        <taxon>Hexacorallia</taxon>
        <taxon>Scleractinia</taxon>
        <taxon>Fungiina</taxon>
        <taxon>Poritidae</taxon>
        <taxon>Porites</taxon>
    </lineage>
</organism>
<feature type="compositionally biased region" description="Basic residues" evidence="5">
    <location>
        <begin position="162"/>
        <end position="187"/>
    </location>
</feature>
<reference evidence="7 8" key="1">
    <citation type="submission" date="2022-05" db="EMBL/GenBank/DDBJ databases">
        <authorList>
            <consortium name="Genoscope - CEA"/>
            <person name="William W."/>
        </authorList>
    </citation>
    <scope>NUCLEOTIDE SEQUENCE [LARGE SCALE GENOMIC DNA]</scope>
</reference>
<dbReference type="EMBL" id="CALNXI010001755">
    <property type="protein sequence ID" value="CAH3176368.1"/>
    <property type="molecule type" value="Genomic_DNA"/>
</dbReference>
<proteinExistence type="predicted"/>
<evidence type="ECO:0000256" key="2">
    <source>
        <dbReference type="ARBA" id="ARBA00022490"/>
    </source>
</evidence>
<keyword evidence="3" id="KW-0597">Phosphoprotein</keyword>
<evidence type="ECO:0000256" key="3">
    <source>
        <dbReference type="ARBA" id="ARBA00022553"/>
    </source>
</evidence>
<accession>A0ABN8RC35</accession>
<evidence type="ECO:0000259" key="6">
    <source>
        <dbReference type="PROSITE" id="PS50222"/>
    </source>
</evidence>
<feature type="region of interest" description="Disordered" evidence="5">
    <location>
        <begin position="83"/>
        <end position="226"/>
    </location>
</feature>
<dbReference type="Gene3D" id="1.10.238.10">
    <property type="entry name" value="EF-hand"/>
    <property type="match status" value="1"/>
</dbReference>